<dbReference type="EMBL" id="BAEO01000044">
    <property type="protein sequence ID" value="GAC20024.1"/>
    <property type="molecule type" value="Genomic_DNA"/>
</dbReference>
<dbReference type="OrthoDB" id="367448at2"/>
<dbReference type="PANTHER" id="PTHR46470:SF4">
    <property type="entry name" value="5-AMINO-6-(5-PHOSPHO-D-RIBITYLAMINO)URACIL PHOSPHATASE YIGB"/>
    <property type="match status" value="1"/>
</dbReference>
<dbReference type="SUPFAM" id="SSF56784">
    <property type="entry name" value="HAD-like"/>
    <property type="match status" value="1"/>
</dbReference>
<dbReference type="NCBIfam" id="TIGR01549">
    <property type="entry name" value="HAD-SF-IA-v1"/>
    <property type="match status" value="1"/>
</dbReference>
<evidence type="ECO:0000256" key="3">
    <source>
        <dbReference type="ARBA" id="ARBA00022842"/>
    </source>
</evidence>
<dbReference type="InterPro" id="IPR006439">
    <property type="entry name" value="HAD-SF_hydro_IA"/>
</dbReference>
<dbReference type="PANTHER" id="PTHR46470">
    <property type="entry name" value="N-ACYLNEURAMINATE-9-PHOSPHATASE"/>
    <property type="match status" value="1"/>
</dbReference>
<comment type="caution">
    <text evidence="4">The sequence shown here is derived from an EMBL/GenBank/DDBJ whole genome shotgun (WGS) entry which is preliminary data.</text>
</comment>
<accession>K6XH96</accession>
<keyword evidence="3" id="KW-0460">Magnesium</keyword>
<dbReference type="InterPro" id="IPR036412">
    <property type="entry name" value="HAD-like_sf"/>
</dbReference>
<keyword evidence="5" id="KW-1185">Reference proteome</keyword>
<evidence type="ECO:0008006" key="6">
    <source>
        <dbReference type="Google" id="ProtNLM"/>
    </source>
</evidence>
<dbReference type="InterPro" id="IPR023214">
    <property type="entry name" value="HAD_sf"/>
</dbReference>
<gene>
    <name evidence="4" type="ORF">GARC_3061</name>
</gene>
<evidence type="ECO:0000313" key="4">
    <source>
        <dbReference type="EMBL" id="GAC20024.1"/>
    </source>
</evidence>
<organism evidence="4 5">
    <name type="scientific">Paraglaciecola arctica BSs20135</name>
    <dbReference type="NCBI Taxonomy" id="493475"/>
    <lineage>
        <taxon>Bacteria</taxon>
        <taxon>Pseudomonadati</taxon>
        <taxon>Pseudomonadota</taxon>
        <taxon>Gammaproteobacteria</taxon>
        <taxon>Alteromonadales</taxon>
        <taxon>Alteromonadaceae</taxon>
        <taxon>Paraglaciecola</taxon>
    </lineage>
</organism>
<dbReference type="Gene3D" id="3.40.50.1000">
    <property type="entry name" value="HAD superfamily/HAD-like"/>
    <property type="match status" value="1"/>
</dbReference>
<dbReference type="SFLD" id="SFLDS00003">
    <property type="entry name" value="Haloacid_Dehalogenase"/>
    <property type="match status" value="1"/>
</dbReference>
<dbReference type="SFLD" id="SFLDG01129">
    <property type="entry name" value="C1.5:_HAD__Beta-PGM__Phosphata"/>
    <property type="match status" value="1"/>
</dbReference>
<evidence type="ECO:0000256" key="1">
    <source>
        <dbReference type="ARBA" id="ARBA00001946"/>
    </source>
</evidence>
<dbReference type="GO" id="GO:0009231">
    <property type="term" value="P:riboflavin biosynthetic process"/>
    <property type="evidence" value="ECO:0007669"/>
    <property type="project" value="TreeGrafter"/>
</dbReference>
<dbReference type="InterPro" id="IPR051400">
    <property type="entry name" value="HAD-like_hydrolase"/>
</dbReference>
<dbReference type="AlphaFoldDB" id="K6XH96"/>
<dbReference type="STRING" id="493475.GARC_3061"/>
<dbReference type="Pfam" id="PF00702">
    <property type="entry name" value="Hydrolase"/>
    <property type="match status" value="1"/>
</dbReference>
<sequence length="238" mass="27326">MIYYKKLNKIQAITFDLDDTLYENTSVIVEAERSLIEFMQQQYPATRHVEKGFWRKQQKAHILANPSLKNDMGELRRLTLNTGFKKLGLSGDELNTATTQCFEHFYYQRSNFTLNRNVHSLLKTLADKLPLVAITNGNVNLQQIGLEEYFCGSFKASVELPMKPHKAMFDAAQTHLNIPHGNILHVGDNLPKDIYGALKAGYQTAWYAEDRCMNMRHEDAQVLPHVQLSQLTQLLELI</sequence>
<keyword evidence="2" id="KW-0378">Hydrolase</keyword>
<dbReference type="Proteomes" id="UP000006327">
    <property type="component" value="Unassembled WGS sequence"/>
</dbReference>
<reference evidence="4 5" key="1">
    <citation type="journal article" date="2017" name="Antonie Van Leeuwenhoek">
        <title>Rhizobium rhizosphaerae sp. nov., a novel species isolated from rice rhizosphere.</title>
        <authorList>
            <person name="Zhao J.J."/>
            <person name="Zhang J."/>
            <person name="Zhang R.J."/>
            <person name="Zhang C.W."/>
            <person name="Yin H.Q."/>
            <person name="Zhang X.X."/>
        </authorList>
    </citation>
    <scope>NUCLEOTIDE SEQUENCE [LARGE SCALE GENOMIC DNA]</scope>
    <source>
        <strain evidence="4 5">BSs20135</strain>
    </source>
</reference>
<dbReference type="RefSeq" id="WP_007621524.1">
    <property type="nucleotide sequence ID" value="NZ_BAEO01000044.1"/>
</dbReference>
<evidence type="ECO:0000313" key="5">
    <source>
        <dbReference type="Proteomes" id="UP000006327"/>
    </source>
</evidence>
<dbReference type="eggNOG" id="COG1011">
    <property type="taxonomic scope" value="Bacteria"/>
</dbReference>
<dbReference type="Gene3D" id="1.20.120.1600">
    <property type="match status" value="1"/>
</dbReference>
<proteinExistence type="predicted"/>
<evidence type="ECO:0000256" key="2">
    <source>
        <dbReference type="ARBA" id="ARBA00022801"/>
    </source>
</evidence>
<protein>
    <recommendedName>
        <fullName evidence="6">HAD family hydrolase</fullName>
    </recommendedName>
</protein>
<comment type="cofactor">
    <cofactor evidence="1">
        <name>Mg(2+)</name>
        <dbReference type="ChEBI" id="CHEBI:18420"/>
    </cofactor>
</comment>
<name>K6XH96_9ALTE</name>
<dbReference type="GO" id="GO:0016787">
    <property type="term" value="F:hydrolase activity"/>
    <property type="evidence" value="ECO:0007669"/>
    <property type="project" value="UniProtKB-KW"/>
</dbReference>